<protein>
    <submittedName>
        <fullName evidence="2">Uncharacterized protein</fullName>
    </submittedName>
</protein>
<dbReference type="EMBL" id="JADBEK010000001">
    <property type="protein sequence ID" value="MBE1592391.1"/>
    <property type="molecule type" value="Genomic_DNA"/>
</dbReference>
<reference evidence="2 3" key="1">
    <citation type="submission" date="2020-10" db="EMBL/GenBank/DDBJ databases">
        <title>Sequencing the genomes of 1000 actinobacteria strains.</title>
        <authorList>
            <person name="Klenk H.-P."/>
        </authorList>
    </citation>
    <scope>NUCLEOTIDE SEQUENCE [LARGE SCALE GENOMIC DNA]</scope>
    <source>
        <strain evidence="2 3">DSM 43173</strain>
    </source>
</reference>
<evidence type="ECO:0000313" key="3">
    <source>
        <dbReference type="Proteomes" id="UP000633509"/>
    </source>
</evidence>
<proteinExistence type="predicted"/>
<feature type="compositionally biased region" description="Basic residues" evidence="1">
    <location>
        <begin position="84"/>
        <end position="98"/>
    </location>
</feature>
<name>A0ABR9MJ76_9ACTN</name>
<comment type="caution">
    <text evidence="2">The sequence shown here is derived from an EMBL/GenBank/DDBJ whole genome shotgun (WGS) entry which is preliminary data.</text>
</comment>
<evidence type="ECO:0000313" key="2">
    <source>
        <dbReference type="EMBL" id="MBE1592391.1"/>
    </source>
</evidence>
<dbReference type="Proteomes" id="UP000633509">
    <property type="component" value="Unassembled WGS sequence"/>
</dbReference>
<sequence length="190" mass="20631">MPAVTGSDRGDLEEVVGVRLEIEIQEVDARQDRPPANSVCLCSVAGMSTPTTGWSSSDVGADGQVPDELVAAYREDGRITLPAPRRRPRLPQRLHRPHGAAQPHRPGPPRARRHLHGRGHPLQRNQAHRDRHPSDSSQATGWTAAPSPAPGLRAPVVPVLWVYQHVTSLPSLPKISSRRSCGMSRVPAGR</sequence>
<gene>
    <name evidence="2" type="ORF">H4W80_010649</name>
</gene>
<keyword evidence="3" id="KW-1185">Reference proteome</keyword>
<evidence type="ECO:0000256" key="1">
    <source>
        <dbReference type="SAM" id="MobiDB-lite"/>
    </source>
</evidence>
<feature type="compositionally biased region" description="Basic residues" evidence="1">
    <location>
        <begin position="110"/>
        <end position="121"/>
    </location>
</feature>
<accession>A0ABR9MJ76</accession>
<feature type="region of interest" description="Disordered" evidence="1">
    <location>
        <begin position="76"/>
        <end position="150"/>
    </location>
</feature>
<organism evidence="2 3">
    <name type="scientific">Nonomuraea angiospora</name>
    <dbReference type="NCBI Taxonomy" id="46172"/>
    <lineage>
        <taxon>Bacteria</taxon>
        <taxon>Bacillati</taxon>
        <taxon>Actinomycetota</taxon>
        <taxon>Actinomycetes</taxon>
        <taxon>Streptosporangiales</taxon>
        <taxon>Streptosporangiaceae</taxon>
        <taxon>Nonomuraea</taxon>
    </lineage>
</organism>